<dbReference type="Pfam" id="PF13527">
    <property type="entry name" value="Acetyltransf_9"/>
    <property type="match status" value="1"/>
</dbReference>
<feature type="domain" description="N-acetyltransferase" evidence="1">
    <location>
        <begin position="18"/>
        <end position="166"/>
    </location>
</feature>
<keyword evidence="2" id="KW-0808">Transferase</keyword>
<sequence>MNKQRMIIDRFYQNFKDSFYHDVPVKHPDALSDFRKAEFGEKSLQEKDCFNQWMYQQNQNNQRIYCYVDDQVVGHQSAMKVDLKVGDKVVKAAYATDLRVRPEWKMKGLGVALMGKLINDYDVVISLGVSDEAYKMFKRQGWIDLGKTNFYLKPLTIKGLFSKDAPMTPAIRLRNYLALVYSKMNDLICSIVSPSLELAPFTQFNDSHEKLCELTTNESKNWVRKNKEYLNWRFFSFPGKYQYEAFQSFDKNGELSGFAVVKKTPWKDREALVIVELHTREDNLDAFVHQLIKKAKQKKVDVVLFQGIEPLVEKALLKRAFFIRPYGDRFIIYNNRPELQDAMKDVANWEISFSDSDMDFCFY</sequence>
<dbReference type="OrthoDB" id="7689923at2"/>
<dbReference type="InterPro" id="IPR000182">
    <property type="entry name" value="GNAT_dom"/>
</dbReference>
<evidence type="ECO:0000259" key="1">
    <source>
        <dbReference type="PROSITE" id="PS51186"/>
    </source>
</evidence>
<dbReference type="SUPFAM" id="SSF55729">
    <property type="entry name" value="Acyl-CoA N-acyltransferases (Nat)"/>
    <property type="match status" value="1"/>
</dbReference>
<protein>
    <submittedName>
        <fullName evidence="2">GNAT family N-acetyltransferase</fullName>
    </submittedName>
</protein>
<dbReference type="RefSeq" id="WP_142892399.1">
    <property type="nucleotide sequence ID" value="NZ_ML660161.1"/>
</dbReference>
<comment type="caution">
    <text evidence="2">The sequence shown here is derived from an EMBL/GenBank/DDBJ whole genome shotgun (WGS) entry which is preliminary data.</text>
</comment>
<proteinExistence type="predicted"/>
<dbReference type="GO" id="GO:0016747">
    <property type="term" value="F:acyltransferase activity, transferring groups other than amino-acyl groups"/>
    <property type="evidence" value="ECO:0007669"/>
    <property type="project" value="InterPro"/>
</dbReference>
<evidence type="ECO:0000313" key="2">
    <source>
        <dbReference type="EMBL" id="TQV88914.1"/>
    </source>
</evidence>
<dbReference type="PROSITE" id="PS51186">
    <property type="entry name" value="GNAT"/>
    <property type="match status" value="1"/>
</dbReference>
<dbReference type="AlphaFoldDB" id="A0A545UHG5"/>
<accession>A0A545UHG5</accession>
<dbReference type="EMBL" id="VIKS01000003">
    <property type="protein sequence ID" value="TQV88914.1"/>
    <property type="molecule type" value="Genomic_DNA"/>
</dbReference>
<evidence type="ECO:0000313" key="3">
    <source>
        <dbReference type="Proteomes" id="UP000315439"/>
    </source>
</evidence>
<name>A0A545UHG5_9GAMM</name>
<dbReference type="Proteomes" id="UP000315439">
    <property type="component" value="Unassembled WGS sequence"/>
</dbReference>
<organism evidence="2 3">
    <name type="scientific">Aliikangiella coralliicola</name>
    <dbReference type="NCBI Taxonomy" id="2592383"/>
    <lineage>
        <taxon>Bacteria</taxon>
        <taxon>Pseudomonadati</taxon>
        <taxon>Pseudomonadota</taxon>
        <taxon>Gammaproteobacteria</taxon>
        <taxon>Oceanospirillales</taxon>
        <taxon>Pleioneaceae</taxon>
        <taxon>Aliikangiella</taxon>
    </lineage>
</organism>
<dbReference type="InterPro" id="IPR016181">
    <property type="entry name" value="Acyl_CoA_acyltransferase"/>
</dbReference>
<dbReference type="Gene3D" id="3.40.630.30">
    <property type="match status" value="1"/>
</dbReference>
<gene>
    <name evidence="2" type="ORF">FLL46_05095</name>
</gene>
<keyword evidence="3" id="KW-1185">Reference proteome</keyword>
<reference evidence="2 3" key="1">
    <citation type="submission" date="2019-07" db="EMBL/GenBank/DDBJ databases">
        <title>Draft genome for Aliikangiella sp. M105.</title>
        <authorList>
            <person name="Wang G."/>
        </authorList>
    </citation>
    <scope>NUCLEOTIDE SEQUENCE [LARGE SCALE GENOMIC DNA]</scope>
    <source>
        <strain evidence="2 3">M105</strain>
    </source>
</reference>